<evidence type="ECO:0000313" key="2">
    <source>
        <dbReference type="EnsemblPlants" id="TuG1812G0200005307.01.T01.cds285199"/>
    </source>
</evidence>
<organism evidence="2 3">
    <name type="scientific">Triticum urartu</name>
    <name type="common">Red wild einkorn</name>
    <name type="synonym">Crithodium urartu</name>
    <dbReference type="NCBI Taxonomy" id="4572"/>
    <lineage>
        <taxon>Eukaryota</taxon>
        <taxon>Viridiplantae</taxon>
        <taxon>Streptophyta</taxon>
        <taxon>Embryophyta</taxon>
        <taxon>Tracheophyta</taxon>
        <taxon>Spermatophyta</taxon>
        <taxon>Magnoliopsida</taxon>
        <taxon>Liliopsida</taxon>
        <taxon>Poales</taxon>
        <taxon>Poaceae</taxon>
        <taxon>BOP clade</taxon>
        <taxon>Pooideae</taxon>
        <taxon>Triticodae</taxon>
        <taxon>Triticeae</taxon>
        <taxon>Triticinae</taxon>
        <taxon>Triticum</taxon>
    </lineage>
</organism>
<keyword evidence="1" id="KW-1133">Transmembrane helix</keyword>
<name>A0A8R7PK53_TRIUA</name>
<dbReference type="AlphaFoldDB" id="A0A8R7PK53"/>
<reference evidence="3" key="1">
    <citation type="journal article" date="2013" name="Nature">
        <title>Draft genome of the wheat A-genome progenitor Triticum urartu.</title>
        <authorList>
            <person name="Ling H.Q."/>
            <person name="Zhao S."/>
            <person name="Liu D."/>
            <person name="Wang J."/>
            <person name="Sun H."/>
            <person name="Zhang C."/>
            <person name="Fan H."/>
            <person name="Li D."/>
            <person name="Dong L."/>
            <person name="Tao Y."/>
            <person name="Gao C."/>
            <person name="Wu H."/>
            <person name="Li Y."/>
            <person name="Cui Y."/>
            <person name="Guo X."/>
            <person name="Zheng S."/>
            <person name="Wang B."/>
            <person name="Yu K."/>
            <person name="Liang Q."/>
            <person name="Yang W."/>
            <person name="Lou X."/>
            <person name="Chen J."/>
            <person name="Feng M."/>
            <person name="Jian J."/>
            <person name="Zhang X."/>
            <person name="Luo G."/>
            <person name="Jiang Y."/>
            <person name="Liu J."/>
            <person name="Wang Z."/>
            <person name="Sha Y."/>
            <person name="Zhang B."/>
            <person name="Wu H."/>
            <person name="Tang D."/>
            <person name="Shen Q."/>
            <person name="Xue P."/>
            <person name="Zou S."/>
            <person name="Wang X."/>
            <person name="Liu X."/>
            <person name="Wang F."/>
            <person name="Yang Y."/>
            <person name="An X."/>
            <person name="Dong Z."/>
            <person name="Zhang K."/>
            <person name="Zhang X."/>
            <person name="Luo M.C."/>
            <person name="Dvorak J."/>
            <person name="Tong Y."/>
            <person name="Wang J."/>
            <person name="Yang H."/>
            <person name="Li Z."/>
            <person name="Wang D."/>
            <person name="Zhang A."/>
            <person name="Wang J."/>
        </authorList>
    </citation>
    <scope>NUCLEOTIDE SEQUENCE</scope>
    <source>
        <strain evidence="3">cv. G1812</strain>
    </source>
</reference>
<dbReference type="Gramene" id="TuG1812G0200005307.01.T01">
    <property type="protein sequence ID" value="TuG1812G0200005307.01.T01.cds285199"/>
    <property type="gene ID" value="TuG1812G0200005307.01"/>
</dbReference>
<keyword evidence="1" id="KW-0812">Transmembrane</keyword>
<proteinExistence type="predicted"/>
<sequence>MNTNMQSSKRSLLFQHHHHSTLRITVVSKTKEVHRIVPTSKQSQDQFCQSETLLHSTAASHYWVGDHRTERCVSNRTLQIYLIQSRLHTSASIVSMLSVLWCFGITGLLLLNAASD</sequence>
<keyword evidence="1" id="KW-0472">Membrane</keyword>
<keyword evidence="3" id="KW-1185">Reference proteome</keyword>
<accession>A0A8R7PK53</accession>
<protein>
    <submittedName>
        <fullName evidence="2">Uncharacterized protein</fullName>
    </submittedName>
</protein>
<dbReference type="EnsemblPlants" id="TuG1812G0200005307.01.T01">
    <property type="protein sequence ID" value="TuG1812G0200005307.01.T01.cds285199"/>
    <property type="gene ID" value="TuG1812G0200005307.01"/>
</dbReference>
<evidence type="ECO:0000313" key="3">
    <source>
        <dbReference type="Proteomes" id="UP000015106"/>
    </source>
</evidence>
<reference evidence="2" key="3">
    <citation type="submission" date="2022-06" db="UniProtKB">
        <authorList>
            <consortium name="EnsemblPlants"/>
        </authorList>
    </citation>
    <scope>IDENTIFICATION</scope>
</reference>
<dbReference type="Proteomes" id="UP000015106">
    <property type="component" value="Chromosome 2"/>
</dbReference>
<evidence type="ECO:0000256" key="1">
    <source>
        <dbReference type="SAM" id="Phobius"/>
    </source>
</evidence>
<reference evidence="2" key="2">
    <citation type="submission" date="2018-03" db="EMBL/GenBank/DDBJ databases">
        <title>The Triticum urartu genome reveals the dynamic nature of wheat genome evolution.</title>
        <authorList>
            <person name="Ling H."/>
            <person name="Ma B."/>
            <person name="Shi X."/>
            <person name="Liu H."/>
            <person name="Dong L."/>
            <person name="Sun H."/>
            <person name="Cao Y."/>
            <person name="Gao Q."/>
            <person name="Zheng S."/>
            <person name="Li Y."/>
            <person name="Yu Y."/>
            <person name="Du H."/>
            <person name="Qi M."/>
            <person name="Li Y."/>
            <person name="Yu H."/>
            <person name="Cui Y."/>
            <person name="Wang N."/>
            <person name="Chen C."/>
            <person name="Wu H."/>
            <person name="Zhao Y."/>
            <person name="Zhang J."/>
            <person name="Li Y."/>
            <person name="Zhou W."/>
            <person name="Zhang B."/>
            <person name="Hu W."/>
            <person name="Eijk M."/>
            <person name="Tang J."/>
            <person name="Witsenboer H."/>
            <person name="Zhao S."/>
            <person name="Li Z."/>
            <person name="Zhang A."/>
            <person name="Wang D."/>
            <person name="Liang C."/>
        </authorList>
    </citation>
    <scope>NUCLEOTIDE SEQUENCE [LARGE SCALE GENOMIC DNA]</scope>
    <source>
        <strain evidence="2">cv. G1812</strain>
    </source>
</reference>
<feature type="transmembrane region" description="Helical" evidence="1">
    <location>
        <begin position="93"/>
        <end position="114"/>
    </location>
</feature>